<organism evidence="4">
    <name type="scientific">Gongylonema pulchrum</name>
    <dbReference type="NCBI Taxonomy" id="637853"/>
    <lineage>
        <taxon>Eukaryota</taxon>
        <taxon>Metazoa</taxon>
        <taxon>Ecdysozoa</taxon>
        <taxon>Nematoda</taxon>
        <taxon>Chromadorea</taxon>
        <taxon>Rhabditida</taxon>
        <taxon>Spirurina</taxon>
        <taxon>Spiruromorpha</taxon>
        <taxon>Spiruroidea</taxon>
        <taxon>Gongylonematidae</taxon>
        <taxon>Gongylonema</taxon>
    </lineage>
</organism>
<dbReference type="GO" id="GO:0005096">
    <property type="term" value="F:GTPase activator activity"/>
    <property type="evidence" value="ECO:0007669"/>
    <property type="project" value="TreeGrafter"/>
</dbReference>
<dbReference type="PANTHER" id="PTHR47219">
    <property type="entry name" value="RAB GTPASE-ACTIVATING PROTEIN 1-LIKE"/>
    <property type="match status" value="1"/>
</dbReference>
<dbReference type="Gene3D" id="1.10.8.270">
    <property type="entry name" value="putative rabgap domain of human tbc1 domain family member 14 like domains"/>
    <property type="match status" value="1"/>
</dbReference>
<feature type="domain" description="Rab-GAP TBC" evidence="1">
    <location>
        <begin position="12"/>
        <end position="96"/>
    </location>
</feature>
<keyword evidence="3" id="KW-1185">Reference proteome</keyword>
<dbReference type="AlphaFoldDB" id="A0A183ETA4"/>
<dbReference type="InterPro" id="IPR035969">
    <property type="entry name" value="Rab-GAP_TBC_sf"/>
</dbReference>
<accession>A0A183ETA4</accession>
<dbReference type="OrthoDB" id="294251at2759"/>
<dbReference type="WBParaSite" id="GPUH_0002422501-mRNA-1">
    <property type="protein sequence ID" value="GPUH_0002422501-mRNA-1"/>
    <property type="gene ID" value="GPUH_0002422501"/>
</dbReference>
<name>A0A183ETA4_9BILA</name>
<dbReference type="GO" id="GO:0031267">
    <property type="term" value="F:small GTPase binding"/>
    <property type="evidence" value="ECO:0007669"/>
    <property type="project" value="TreeGrafter"/>
</dbReference>
<dbReference type="Proteomes" id="UP000271098">
    <property type="component" value="Unassembled WGS sequence"/>
</dbReference>
<evidence type="ECO:0000259" key="1">
    <source>
        <dbReference type="PROSITE" id="PS50086"/>
    </source>
</evidence>
<dbReference type="InterPro" id="IPR050302">
    <property type="entry name" value="Rab_GAP_TBC_domain"/>
</dbReference>
<reference evidence="4" key="1">
    <citation type="submission" date="2016-06" db="UniProtKB">
        <authorList>
            <consortium name="WormBaseParasite"/>
        </authorList>
    </citation>
    <scope>IDENTIFICATION</scope>
</reference>
<dbReference type="PANTHER" id="PTHR47219:SF20">
    <property type="entry name" value="TBC1 DOMAIN FAMILY MEMBER 2B"/>
    <property type="match status" value="1"/>
</dbReference>
<dbReference type="EMBL" id="UYRT01100374">
    <property type="protein sequence ID" value="VDN42521.1"/>
    <property type="molecule type" value="Genomic_DNA"/>
</dbReference>
<dbReference type="InterPro" id="IPR000195">
    <property type="entry name" value="Rab-GAP-TBC_dom"/>
</dbReference>
<reference evidence="2 3" key="2">
    <citation type="submission" date="2018-11" db="EMBL/GenBank/DDBJ databases">
        <authorList>
            <consortium name="Pathogen Informatics"/>
        </authorList>
    </citation>
    <scope>NUCLEOTIDE SEQUENCE [LARGE SCALE GENOMIC DNA]</scope>
</reference>
<gene>
    <name evidence="2" type="ORF">GPUH_LOCUS24196</name>
</gene>
<evidence type="ECO:0000313" key="3">
    <source>
        <dbReference type="Proteomes" id="UP000271098"/>
    </source>
</evidence>
<dbReference type="Pfam" id="PF00566">
    <property type="entry name" value="RabGAP-TBC"/>
    <property type="match status" value="1"/>
</dbReference>
<evidence type="ECO:0000313" key="2">
    <source>
        <dbReference type="EMBL" id="VDN42521.1"/>
    </source>
</evidence>
<dbReference type="SUPFAM" id="SSF47923">
    <property type="entry name" value="Ypt/Rab-GAP domain of gyp1p"/>
    <property type="match status" value="1"/>
</dbReference>
<evidence type="ECO:0000313" key="4">
    <source>
        <dbReference type="WBParaSite" id="GPUH_0002422501-mRNA-1"/>
    </source>
</evidence>
<protein>
    <submittedName>
        <fullName evidence="4">Rab-GAP TBC domain-containing protein</fullName>
    </submittedName>
</protein>
<sequence length="96" mass="11047">MISTVKRFIRKGVPAKLRPQIWMIKCPNEDPMIGTARTVDSNVLELIKLDLPRTFPDNSRILNEVGRRTLARILFNVAKRFPDIGYCQVSSLLQHK</sequence>
<dbReference type="PROSITE" id="PS50086">
    <property type="entry name" value="TBC_RABGAP"/>
    <property type="match status" value="1"/>
</dbReference>
<proteinExistence type="predicted"/>